<evidence type="ECO:0000313" key="2">
    <source>
        <dbReference type="Proteomes" id="UP001172673"/>
    </source>
</evidence>
<comment type="caution">
    <text evidence="1">The sequence shown here is derived from an EMBL/GenBank/DDBJ whole genome shotgun (WGS) entry which is preliminary data.</text>
</comment>
<dbReference type="AlphaFoldDB" id="A0AA39CBE6"/>
<reference evidence="1" key="1">
    <citation type="submission" date="2022-10" db="EMBL/GenBank/DDBJ databases">
        <title>Culturing micro-colonial fungi from biological soil crusts in the Mojave desert and describing Neophaeococcomyces mojavensis, and introducing the new genera and species Taxawa tesnikishii.</title>
        <authorList>
            <person name="Kurbessoian T."/>
            <person name="Stajich J.E."/>
        </authorList>
    </citation>
    <scope>NUCLEOTIDE SEQUENCE</scope>
    <source>
        <strain evidence="1">TK_41</strain>
    </source>
</reference>
<proteinExistence type="predicted"/>
<gene>
    <name evidence="1" type="ORF">H2200_013112</name>
</gene>
<evidence type="ECO:0000313" key="1">
    <source>
        <dbReference type="EMBL" id="KAJ9602257.1"/>
    </source>
</evidence>
<protein>
    <recommendedName>
        <fullName evidence="3">Transcription factor domain-containing protein</fullName>
    </recommendedName>
</protein>
<dbReference type="Proteomes" id="UP001172673">
    <property type="component" value="Unassembled WGS sequence"/>
</dbReference>
<organism evidence="1 2">
    <name type="scientific">Cladophialophora chaetospira</name>
    <dbReference type="NCBI Taxonomy" id="386627"/>
    <lineage>
        <taxon>Eukaryota</taxon>
        <taxon>Fungi</taxon>
        <taxon>Dikarya</taxon>
        <taxon>Ascomycota</taxon>
        <taxon>Pezizomycotina</taxon>
        <taxon>Eurotiomycetes</taxon>
        <taxon>Chaetothyriomycetidae</taxon>
        <taxon>Chaetothyriales</taxon>
        <taxon>Herpotrichiellaceae</taxon>
        <taxon>Cladophialophora</taxon>
    </lineage>
</organism>
<sequence length="554" mass="62431">MTYLWVNKTDASDQSSASRRAVRKFVQRRRLRKIIAERRSGPFLTMKNYAGPEELQLTMPFGGAQTERQGPDPEAPKNTGSIIVFDSGQGLTKDIPSTNHTPSAYNRTIDWNFGALGAPCRRLTELDNAVLDHFLERRSERCGAGDNFALDASSNRDTAQVSKGLLRHAMYSASLLDSLIAFTVLNMIDGHPRAHDLKTWGERRAEVALREIRQALAVSDPARSPFLAFSILYLCMGCVFNGRVDEARVHLQYLALLARNMSEMGPYKQRFLYHLRCCDVRYAVQAGQIPIVPGDLVNEQWLGLSFSTETTSHINIEARSHGRHSSIAGHFDGFDAAMELGLLPYSMRHIFRQYVRTIETYDRLTKKTELGLLEMTSFRKQSLDCIEKLCGHWLRIHQPHLTDEKKTSDSASAGILEHVVHIAMQIHILVCVGRTSGQAIDVLSRRLRNYLTRDIVFHHDLNRELGDGSSQLRTRLLLWVLTVGMLAKMTGIDFDWFRGHAINLCRRLKLHTETDLLEVLSLFGPHVHLLSGDIVDLVAQSQVTGTAQDSGDEM</sequence>
<evidence type="ECO:0008006" key="3">
    <source>
        <dbReference type="Google" id="ProtNLM"/>
    </source>
</evidence>
<name>A0AA39CBE6_9EURO</name>
<keyword evidence="2" id="KW-1185">Reference proteome</keyword>
<accession>A0AA39CBE6</accession>
<dbReference type="EMBL" id="JAPDRK010000027">
    <property type="protein sequence ID" value="KAJ9602257.1"/>
    <property type="molecule type" value="Genomic_DNA"/>
</dbReference>